<keyword evidence="7" id="KW-0472">Membrane</keyword>
<evidence type="ECO:0000256" key="4">
    <source>
        <dbReference type="ARBA" id="ARBA00023004"/>
    </source>
</evidence>
<evidence type="ECO:0000256" key="2">
    <source>
        <dbReference type="ARBA" id="ARBA00022723"/>
    </source>
</evidence>
<evidence type="ECO:0000256" key="6">
    <source>
        <dbReference type="SAM" id="MobiDB-lite"/>
    </source>
</evidence>
<evidence type="ECO:0000256" key="3">
    <source>
        <dbReference type="ARBA" id="ARBA00023002"/>
    </source>
</evidence>
<keyword evidence="5" id="KW-0411">Iron-sulfur</keyword>
<name>A0A2U8DZW2_9BACT</name>
<keyword evidence="9" id="KW-1185">Reference proteome</keyword>
<gene>
    <name evidence="8" type="ORF">CKA38_01615</name>
</gene>
<feature type="transmembrane region" description="Helical" evidence="7">
    <location>
        <begin position="12"/>
        <end position="33"/>
    </location>
</feature>
<feature type="region of interest" description="Disordered" evidence="6">
    <location>
        <begin position="588"/>
        <end position="636"/>
    </location>
</feature>
<keyword evidence="2" id="KW-0479">Metal-binding</keyword>
<dbReference type="PANTHER" id="PTHR43498">
    <property type="entry name" value="FERREDOXIN:COB-COM HETERODISULFIDE REDUCTASE SUBUNIT A"/>
    <property type="match status" value="1"/>
</dbReference>
<dbReference type="GO" id="GO:0051539">
    <property type="term" value="F:4 iron, 4 sulfur cluster binding"/>
    <property type="evidence" value="ECO:0007669"/>
    <property type="project" value="UniProtKB-KW"/>
</dbReference>
<dbReference type="Gene3D" id="3.50.50.60">
    <property type="entry name" value="FAD/NAD(P)-binding domain"/>
    <property type="match status" value="1"/>
</dbReference>
<proteinExistence type="predicted"/>
<keyword evidence="1" id="KW-0004">4Fe-4S</keyword>
<evidence type="ECO:0008006" key="10">
    <source>
        <dbReference type="Google" id="ProtNLM"/>
    </source>
</evidence>
<keyword evidence="4" id="KW-0408">Iron</keyword>
<dbReference type="PANTHER" id="PTHR43498:SF1">
    <property type="entry name" value="COB--COM HETERODISULFIDE REDUCTASE IRON-SULFUR SUBUNIT A"/>
    <property type="match status" value="1"/>
</dbReference>
<accession>A0A2U8DZW2</accession>
<protein>
    <recommendedName>
        <fullName evidence="10">FAD-dependent oxidoreductase</fullName>
    </recommendedName>
</protein>
<dbReference type="GO" id="GO:0016491">
    <property type="term" value="F:oxidoreductase activity"/>
    <property type="evidence" value="ECO:0007669"/>
    <property type="project" value="UniProtKB-KW"/>
</dbReference>
<keyword evidence="3" id="KW-0560">Oxidoreductase</keyword>
<evidence type="ECO:0000256" key="5">
    <source>
        <dbReference type="ARBA" id="ARBA00023014"/>
    </source>
</evidence>
<dbReference type="InterPro" id="IPR036188">
    <property type="entry name" value="FAD/NAD-bd_sf"/>
</dbReference>
<keyword evidence="7" id="KW-0812">Transmembrane</keyword>
<sequence>MKSQNDARPSGIKLYITLFFALMIAPLGCFAAVDDYDVVIVGGTPSGIAASIAAARNGHSAILLERTTHIGGLMANGLGATDIGTRGATLGIFGDYIKRVREYYKTTYGPGAPQVEDCSDGYHFEPSIAAKILAEMLAEHPTITVRVMRQFDALPENVTLENGRVTAIRILNRETGATEQIRGKVFIDATYEGDLAAAAGAPYRVGREGRSEYNEPMAGRIYRAWRAEKLAPGSSGLGDNAVQAYNYRLPLTRVAENRVPIEKPSNYNRDEYVSLIEDFRLNREAAVTPPHPDRARTLVRVVNVTMMPNGKIDGNNHHCSFISTDLPEENWPWPTSDWAWRDTFAKRLRDYTLGFLWFCQNDAELPADFRAECSAWGLARDEFTDNGNFPRQVYVREGRRVMGEYLFTSHDATPVAPGARPPLHLDSVTASHYWLDSHAVRKREPGRPHLDGFFSEESAPYTVPYRIIVPKNVDGLLVPVAASATHIGLSTLRMEPCWMALGEAAGAAAAQSIAGGKPLRKIDTLKLQHELLRRGVVLIYYRDFAPGNAGYEAAQLLGLRGAISGWNVNPGELIDAKTAASWRKTLGLKASSPGKKKITRGSISPPCGMRQAARRDKMERRHSCRRSRPTGLAPEL</sequence>
<dbReference type="InterPro" id="IPR039650">
    <property type="entry name" value="HdrA-like"/>
</dbReference>
<keyword evidence="7" id="KW-1133">Transmembrane helix</keyword>
<dbReference type="EMBL" id="CP023004">
    <property type="protein sequence ID" value="AWI08129.1"/>
    <property type="molecule type" value="Genomic_DNA"/>
</dbReference>
<dbReference type="Proteomes" id="UP000244896">
    <property type="component" value="Chromosome"/>
</dbReference>
<dbReference type="GO" id="GO:0046872">
    <property type="term" value="F:metal ion binding"/>
    <property type="evidence" value="ECO:0007669"/>
    <property type="project" value="UniProtKB-KW"/>
</dbReference>
<evidence type="ECO:0000313" key="9">
    <source>
        <dbReference type="Proteomes" id="UP000244896"/>
    </source>
</evidence>
<evidence type="ECO:0000313" key="8">
    <source>
        <dbReference type="EMBL" id="AWI08129.1"/>
    </source>
</evidence>
<reference evidence="8 9" key="1">
    <citation type="journal article" date="2018" name="Syst. Appl. Microbiol.">
        <title>Ereboglobus luteus gen. nov. sp. nov. from cockroach guts, and new insights into the oxygen relationship of the genera Opitutus and Didymococcus (Verrucomicrobia: Opitutaceae).</title>
        <authorList>
            <person name="Tegtmeier D."/>
            <person name="Belitz A."/>
            <person name="Radek R."/>
            <person name="Heimerl T."/>
            <person name="Brune A."/>
        </authorList>
    </citation>
    <scope>NUCLEOTIDE SEQUENCE [LARGE SCALE GENOMIC DNA]</scope>
    <source>
        <strain evidence="8 9">Ho45</strain>
    </source>
</reference>
<dbReference type="SUPFAM" id="SSF51905">
    <property type="entry name" value="FAD/NAD(P)-binding domain"/>
    <property type="match status" value="1"/>
</dbReference>
<dbReference type="AlphaFoldDB" id="A0A2U8DZW2"/>
<organism evidence="8 9">
    <name type="scientific">Ereboglobus luteus</name>
    <dbReference type="NCBI Taxonomy" id="1796921"/>
    <lineage>
        <taxon>Bacteria</taxon>
        <taxon>Pseudomonadati</taxon>
        <taxon>Verrucomicrobiota</taxon>
        <taxon>Opitutia</taxon>
        <taxon>Opitutales</taxon>
        <taxon>Opitutaceae</taxon>
        <taxon>Ereboglobus</taxon>
    </lineage>
</organism>
<dbReference type="OrthoDB" id="175522at2"/>
<evidence type="ECO:0000256" key="1">
    <source>
        <dbReference type="ARBA" id="ARBA00022485"/>
    </source>
</evidence>
<dbReference type="KEGG" id="elut:CKA38_01615"/>
<dbReference type="Pfam" id="PF12831">
    <property type="entry name" value="FAD_oxidored"/>
    <property type="match status" value="1"/>
</dbReference>
<evidence type="ECO:0000256" key="7">
    <source>
        <dbReference type="SAM" id="Phobius"/>
    </source>
</evidence>